<comment type="caution">
    <text evidence="2">The sequence shown here is derived from an EMBL/GenBank/DDBJ whole genome shotgun (WGS) entry which is preliminary data.</text>
</comment>
<feature type="domain" description="Tyrosine specific protein phosphatases" evidence="1">
    <location>
        <begin position="82"/>
        <end position="133"/>
    </location>
</feature>
<gene>
    <name evidence="2" type="ORF">DES32_0650</name>
</gene>
<dbReference type="EMBL" id="QUMO01000001">
    <property type="protein sequence ID" value="REF89429.1"/>
    <property type="molecule type" value="Genomic_DNA"/>
</dbReference>
<keyword evidence="3" id="KW-1185">Reference proteome</keyword>
<dbReference type="InterPro" id="IPR016130">
    <property type="entry name" value="Tyr_Pase_AS"/>
</dbReference>
<dbReference type="SUPFAM" id="SSF52799">
    <property type="entry name" value="(Phosphotyrosine protein) phosphatases II"/>
    <property type="match status" value="1"/>
</dbReference>
<dbReference type="PROSITE" id="PS00383">
    <property type="entry name" value="TYR_PHOSPHATASE_1"/>
    <property type="match status" value="1"/>
</dbReference>
<evidence type="ECO:0000259" key="1">
    <source>
        <dbReference type="PROSITE" id="PS50056"/>
    </source>
</evidence>
<name>A0A3D9Z7A7_9HYPH</name>
<organism evidence="2 3">
    <name type="scientific">Methylovirgula ligni</name>
    <dbReference type="NCBI Taxonomy" id="569860"/>
    <lineage>
        <taxon>Bacteria</taxon>
        <taxon>Pseudomonadati</taxon>
        <taxon>Pseudomonadota</taxon>
        <taxon>Alphaproteobacteria</taxon>
        <taxon>Hyphomicrobiales</taxon>
        <taxon>Beijerinckiaceae</taxon>
        <taxon>Methylovirgula</taxon>
    </lineage>
</organism>
<dbReference type="InterPro" id="IPR029021">
    <property type="entry name" value="Prot-tyrosine_phosphatase-like"/>
</dbReference>
<dbReference type="Proteomes" id="UP000256900">
    <property type="component" value="Unassembled WGS sequence"/>
</dbReference>
<evidence type="ECO:0000313" key="3">
    <source>
        <dbReference type="Proteomes" id="UP000256900"/>
    </source>
</evidence>
<reference evidence="2 3" key="1">
    <citation type="submission" date="2018-08" db="EMBL/GenBank/DDBJ databases">
        <title>Genomic Encyclopedia of Type Strains, Phase IV (KMG-IV): sequencing the most valuable type-strain genomes for metagenomic binning, comparative biology and taxonomic classification.</title>
        <authorList>
            <person name="Goeker M."/>
        </authorList>
    </citation>
    <scope>NUCLEOTIDE SEQUENCE [LARGE SCALE GENOMIC DNA]</scope>
    <source>
        <strain evidence="2 3">BW863</strain>
    </source>
</reference>
<dbReference type="RefSeq" id="WP_115835201.1">
    <property type="nucleotide sequence ID" value="NZ_CP025086.1"/>
</dbReference>
<proteinExistence type="predicted"/>
<dbReference type="Gene3D" id="3.90.190.10">
    <property type="entry name" value="Protein tyrosine phosphatase superfamily"/>
    <property type="match status" value="1"/>
</dbReference>
<protein>
    <submittedName>
        <fullName evidence="2">Dual specificity protein phosphatase-like protein</fullName>
    </submittedName>
</protein>
<dbReference type="PROSITE" id="PS50056">
    <property type="entry name" value="TYR_PHOSPHATASE_2"/>
    <property type="match status" value="1"/>
</dbReference>
<sequence>MIEVYQNLFVGAQTDEVAIRGQSGWFVIHACKEPYHRHALGYTTPGAPKNHPEYLLAARPGCLILNLVDVDKVSFIAPEIINAALNAVRDNIGSSRVLIHCNQGMSRSPAIALLYLLKHTDALGVKEHIQAVRAFQTLYPSYAPAKGMADYVMLNWDKYLPAG</sequence>
<evidence type="ECO:0000313" key="2">
    <source>
        <dbReference type="EMBL" id="REF89429.1"/>
    </source>
</evidence>
<accession>A0A3D9Z7A7</accession>
<dbReference type="AlphaFoldDB" id="A0A3D9Z7A7"/>
<dbReference type="InterPro" id="IPR000387">
    <property type="entry name" value="Tyr_Pase_dom"/>
</dbReference>
<dbReference type="OrthoDB" id="9814896at2"/>